<dbReference type="EMBL" id="AP019376">
    <property type="protein sequence ID" value="BBH88305.1"/>
    <property type="molecule type" value="Genomic_DNA"/>
</dbReference>
<name>A0A455SQ37_9CHLR</name>
<protein>
    <submittedName>
        <fullName evidence="1">Uncharacterized protein</fullName>
    </submittedName>
</protein>
<organism evidence="1">
    <name type="scientific">Thermosporothrix sp. COM3</name>
    <dbReference type="NCBI Taxonomy" id="2490863"/>
    <lineage>
        <taxon>Bacteria</taxon>
        <taxon>Bacillati</taxon>
        <taxon>Chloroflexota</taxon>
        <taxon>Ktedonobacteria</taxon>
        <taxon>Ktedonobacterales</taxon>
        <taxon>Thermosporotrichaceae</taxon>
        <taxon>Thermosporothrix</taxon>
    </lineage>
</organism>
<accession>A0A455SQ37</accession>
<proteinExistence type="predicted"/>
<gene>
    <name evidence="1" type="ORF">KTC_30560</name>
</gene>
<evidence type="ECO:0000313" key="1">
    <source>
        <dbReference type="EMBL" id="BBH88305.1"/>
    </source>
</evidence>
<sequence>MWHINRCAGEAAVGLIGWGLCHGNVALRKNISRKKAELTGISLPFNAKEISESW</sequence>
<dbReference type="AlphaFoldDB" id="A0A455SQ37"/>
<reference evidence="1" key="1">
    <citation type="submission" date="2018-12" db="EMBL/GenBank/DDBJ databases">
        <title>Novel natural products biosynthetic potential of the class Ktedonobacteria.</title>
        <authorList>
            <person name="Zheng Y."/>
            <person name="Saitou A."/>
            <person name="Wang C.M."/>
            <person name="Toyoda A."/>
            <person name="Minakuchi Y."/>
            <person name="Sekiguchi Y."/>
            <person name="Ueda K."/>
            <person name="Takano H."/>
            <person name="Sakai Y."/>
            <person name="Yokota A."/>
            <person name="Yabe S."/>
        </authorList>
    </citation>
    <scope>NUCLEOTIDE SEQUENCE</scope>
    <source>
        <strain evidence="1">COM3</strain>
    </source>
</reference>